<evidence type="ECO:0000313" key="3">
    <source>
        <dbReference type="Proteomes" id="UP000190669"/>
    </source>
</evidence>
<organism evidence="2 3">
    <name type="scientific">Chryseobacterium balustinum</name>
    <dbReference type="NCBI Taxonomy" id="246"/>
    <lineage>
        <taxon>Bacteria</taxon>
        <taxon>Pseudomonadati</taxon>
        <taxon>Bacteroidota</taxon>
        <taxon>Flavobacteriia</taxon>
        <taxon>Flavobacteriales</taxon>
        <taxon>Weeksellaceae</taxon>
        <taxon>Chryseobacterium group</taxon>
        <taxon>Chryseobacterium</taxon>
    </lineage>
</organism>
<sequence>MFNLIKNKEGGCYLLLGTVEVDFHFPTITIQKMAKMPFIPDPRYSMDESKSLEVARTLREDVSMTQRKPYPQEHEIGLPRNKFSV</sequence>
<gene>
    <name evidence="2" type="ORF">SAMN05421800_1159</name>
</gene>
<proteinExistence type="predicted"/>
<feature type="region of interest" description="Disordered" evidence="1">
    <location>
        <begin position="64"/>
        <end position="85"/>
    </location>
</feature>
<evidence type="ECO:0000256" key="1">
    <source>
        <dbReference type="SAM" id="MobiDB-lite"/>
    </source>
</evidence>
<keyword evidence="3" id="KW-1185">Reference proteome</keyword>
<name>A0ABY1LB98_9FLAO</name>
<evidence type="ECO:0000313" key="2">
    <source>
        <dbReference type="EMBL" id="SKB93443.1"/>
    </source>
</evidence>
<dbReference type="Proteomes" id="UP000190669">
    <property type="component" value="Unassembled WGS sequence"/>
</dbReference>
<dbReference type="EMBL" id="FUZE01000015">
    <property type="protein sequence ID" value="SKB93443.1"/>
    <property type="molecule type" value="Genomic_DNA"/>
</dbReference>
<reference evidence="2 3" key="1">
    <citation type="submission" date="2017-02" db="EMBL/GenBank/DDBJ databases">
        <authorList>
            <person name="Varghese N."/>
            <person name="Submissions S."/>
        </authorList>
    </citation>
    <scope>NUCLEOTIDE SEQUENCE [LARGE SCALE GENOMIC DNA]</scope>
    <source>
        <strain evidence="2 3">DSM 16775</strain>
    </source>
</reference>
<accession>A0ABY1LB98</accession>
<protein>
    <submittedName>
        <fullName evidence="2">DNA polymerase-3 subunit alpha</fullName>
    </submittedName>
</protein>
<comment type="caution">
    <text evidence="2">The sequence shown here is derived from an EMBL/GenBank/DDBJ whole genome shotgun (WGS) entry which is preliminary data.</text>
</comment>